<organism evidence="2 3">
    <name type="scientific">Echinicola rosea</name>
    <dbReference type="NCBI Taxonomy" id="1807691"/>
    <lineage>
        <taxon>Bacteria</taxon>
        <taxon>Pseudomonadati</taxon>
        <taxon>Bacteroidota</taxon>
        <taxon>Cytophagia</taxon>
        <taxon>Cytophagales</taxon>
        <taxon>Cyclobacteriaceae</taxon>
        <taxon>Echinicola</taxon>
    </lineage>
</organism>
<comment type="caution">
    <text evidence="2">The sequence shown here is derived from an EMBL/GenBank/DDBJ whole genome shotgun (WGS) entry which is preliminary data.</text>
</comment>
<dbReference type="SUPFAM" id="SSF52833">
    <property type="entry name" value="Thioredoxin-like"/>
    <property type="match status" value="1"/>
</dbReference>
<evidence type="ECO:0000259" key="1">
    <source>
        <dbReference type="Pfam" id="PF13905"/>
    </source>
</evidence>
<evidence type="ECO:0000313" key="2">
    <source>
        <dbReference type="EMBL" id="GGF42549.1"/>
    </source>
</evidence>
<proteinExistence type="predicted"/>
<name>A0ABQ1V7C8_9BACT</name>
<dbReference type="InterPro" id="IPR012336">
    <property type="entry name" value="Thioredoxin-like_fold"/>
</dbReference>
<reference evidence="3" key="1">
    <citation type="journal article" date="2019" name="Int. J. Syst. Evol. Microbiol.">
        <title>The Global Catalogue of Microorganisms (GCM) 10K type strain sequencing project: providing services to taxonomists for standard genome sequencing and annotation.</title>
        <authorList>
            <consortium name="The Broad Institute Genomics Platform"/>
            <consortium name="The Broad Institute Genome Sequencing Center for Infectious Disease"/>
            <person name="Wu L."/>
            <person name="Ma J."/>
        </authorList>
    </citation>
    <scope>NUCLEOTIDE SEQUENCE [LARGE SCALE GENOMIC DNA]</scope>
    <source>
        <strain evidence="3">CGMCC 1.15407</strain>
    </source>
</reference>
<dbReference type="EMBL" id="BMIU01000019">
    <property type="protein sequence ID" value="GGF42549.1"/>
    <property type="molecule type" value="Genomic_DNA"/>
</dbReference>
<accession>A0ABQ1V7C8</accession>
<dbReference type="Proteomes" id="UP000647339">
    <property type="component" value="Unassembled WGS sequence"/>
</dbReference>
<dbReference type="Pfam" id="PF13905">
    <property type="entry name" value="Thioredoxin_8"/>
    <property type="match status" value="1"/>
</dbReference>
<protein>
    <recommendedName>
        <fullName evidence="1">Thioredoxin-like fold domain-containing protein</fullName>
    </recommendedName>
</protein>
<feature type="domain" description="Thioredoxin-like fold" evidence="1">
    <location>
        <begin position="377"/>
        <end position="471"/>
    </location>
</feature>
<evidence type="ECO:0000313" key="3">
    <source>
        <dbReference type="Proteomes" id="UP000647339"/>
    </source>
</evidence>
<dbReference type="Gene3D" id="3.40.30.10">
    <property type="entry name" value="Glutaredoxin"/>
    <property type="match status" value="1"/>
</dbReference>
<dbReference type="InterPro" id="IPR036249">
    <property type="entry name" value="Thioredoxin-like_sf"/>
</dbReference>
<keyword evidence="3" id="KW-1185">Reference proteome</keyword>
<sequence>MPAGAPVVVYGELVSVDGPENVELTVMEDYLHSRPIVPNPVIMDTLPVSGEFYDGIAAEHTYKFRFKIDPIVHPGYLKLQVGDRKLLEDYLVFPGDSVKIKVDREENHILFAGPDALRYRVRRDMDLARKAVEFDRPLVFNTPKKEELLSDGDNRRVFETANREFGGKVVFVENRRETLDKLFAGIRAGWQSDPAWKVLHHYEKELSPLEFEMLKADLIGHYYLGKLAQFRKTFFSYPGDIPKAELVSLFTDHLEEIPLDEVDIEVANLSMGYLAYQLEYCITRALVTETSFNSTVRKLHSGAFKDRLMAAYVSQYYKRLPNRESALQAALEEVEASPWKERLVALTEKLGEGRKIRDVDMIGPNGKEVPLLGASGQYKLLYFWFSGCGASGKYHEEVIKELEDRDGVDLSILSISFDKDPIRWKQSIQEGIYTNKGLENLWAGAKGKSWMDFYEIRSSPYVILLSPEGEIIRFGSFGRTYGEQVGNIISAIDSHKSENTMAHR</sequence>
<gene>
    <name evidence="2" type="ORF">GCM10011339_33780</name>
</gene>